<accession>A0ABU3NRR8</accession>
<dbReference type="Proteomes" id="UP001254165">
    <property type="component" value="Unassembled WGS sequence"/>
</dbReference>
<geneLocation type="plasmid" evidence="1">
    <name>p4228-RoL</name>
</geneLocation>
<keyword evidence="1" id="KW-0614">Plasmid</keyword>
<evidence type="ECO:0000313" key="2">
    <source>
        <dbReference type="Proteomes" id="UP001254165"/>
    </source>
</evidence>
<dbReference type="EMBL" id="JAUHMF010000010">
    <property type="protein sequence ID" value="MDT8899524.1"/>
    <property type="molecule type" value="Genomic_DNA"/>
</dbReference>
<protein>
    <recommendedName>
        <fullName evidence="3">Damage-inducible protein DinB</fullName>
    </recommendedName>
</protein>
<sequence length="114" mass="13360">MDVETAIRLVERKLEMLEALSNMPPRYSIWGVLSSLIHLLNFDRLDGDERWDPRKTTAETAEVRAERKRLVLEELEQWPFDQDNWRMIASLVHLSNLTEGRQNLNREGRAGEGE</sequence>
<reference evidence="1 2" key="1">
    <citation type="submission" date="2023-07" db="EMBL/GenBank/DDBJ databases">
        <title>Novel species of Thermanaerothrix with wide hydrolytic capabilities.</title>
        <authorList>
            <person name="Zayulina K.S."/>
            <person name="Podosokorskaya O.A."/>
            <person name="Elcheninov A.G."/>
        </authorList>
    </citation>
    <scope>NUCLEOTIDE SEQUENCE [LARGE SCALE GENOMIC DNA]</scope>
    <source>
        <strain evidence="1 2">4228-RoL</strain>
        <plasmid evidence="1">p4228-RoL</plasmid>
    </source>
</reference>
<organism evidence="1 2">
    <name type="scientific">Thermanaerothrix solaris</name>
    <dbReference type="NCBI Taxonomy" id="3058434"/>
    <lineage>
        <taxon>Bacteria</taxon>
        <taxon>Bacillati</taxon>
        <taxon>Chloroflexota</taxon>
        <taxon>Anaerolineae</taxon>
        <taxon>Anaerolineales</taxon>
        <taxon>Anaerolineaceae</taxon>
        <taxon>Thermanaerothrix</taxon>
    </lineage>
</organism>
<evidence type="ECO:0000313" key="1">
    <source>
        <dbReference type="EMBL" id="MDT8899524.1"/>
    </source>
</evidence>
<evidence type="ECO:0008006" key="3">
    <source>
        <dbReference type="Google" id="ProtNLM"/>
    </source>
</evidence>
<keyword evidence="2" id="KW-1185">Reference proteome</keyword>
<gene>
    <name evidence="1" type="ORF">QYE77_14765</name>
</gene>
<proteinExistence type="predicted"/>
<dbReference type="RefSeq" id="WP_315626307.1">
    <property type="nucleotide sequence ID" value="NZ_JAUHMF010000010.1"/>
</dbReference>
<name>A0ABU3NRR8_9CHLR</name>
<comment type="caution">
    <text evidence="1">The sequence shown here is derived from an EMBL/GenBank/DDBJ whole genome shotgun (WGS) entry which is preliminary data.</text>
</comment>